<evidence type="ECO:0000259" key="1">
    <source>
        <dbReference type="Pfam" id="PF05685"/>
    </source>
</evidence>
<dbReference type="KEGG" id="ccro:CMC5_075340"/>
<dbReference type="InterPro" id="IPR012296">
    <property type="entry name" value="Nuclease_put_TT1808"/>
</dbReference>
<accession>A0A0K1ERL8</accession>
<sequence>MIAEIIGGVLYSFSRPGSRHAKAEGILLADLGGPFMRGRGGPGGWWLLPEPKLQLGADFLVPDLGGWRRERLPEIPETTFFTLPPDWVCEILSPSTAMHDRAAKMPLYAAAGIPWIWLVDPLAQTLEVFHLGPRKLWELEQVFSGDDVAHATPFEEVALELSALWIG</sequence>
<dbReference type="Proteomes" id="UP000067626">
    <property type="component" value="Chromosome"/>
</dbReference>
<reference evidence="2 3" key="1">
    <citation type="submission" date="2015-07" db="EMBL/GenBank/DDBJ databases">
        <title>Genome analysis of myxobacterium Chondromyces crocatus Cm c5 reveals a high potential for natural compound synthesis and the genetic basis for the loss of fruiting body formation.</title>
        <authorList>
            <person name="Zaburannyi N."/>
            <person name="Bunk B."/>
            <person name="Maier J."/>
            <person name="Overmann J."/>
            <person name="Mueller R."/>
        </authorList>
    </citation>
    <scope>NUCLEOTIDE SEQUENCE [LARGE SCALE GENOMIC DNA]</scope>
    <source>
        <strain evidence="2 3">Cm c5</strain>
    </source>
</reference>
<dbReference type="SUPFAM" id="SSF52980">
    <property type="entry name" value="Restriction endonuclease-like"/>
    <property type="match status" value="1"/>
</dbReference>
<dbReference type="PANTHER" id="PTHR34107:SF4">
    <property type="entry name" value="SLL1222 PROTEIN"/>
    <property type="match status" value="1"/>
</dbReference>
<dbReference type="EMBL" id="CP012159">
    <property type="protein sequence ID" value="AKT43302.1"/>
    <property type="molecule type" value="Genomic_DNA"/>
</dbReference>
<evidence type="ECO:0000313" key="2">
    <source>
        <dbReference type="EMBL" id="AKT43302.1"/>
    </source>
</evidence>
<dbReference type="AlphaFoldDB" id="A0A0K1ERL8"/>
<protein>
    <recommendedName>
        <fullName evidence="1">Putative restriction endonuclease domain-containing protein</fullName>
    </recommendedName>
</protein>
<gene>
    <name evidence="2" type="ORF">CMC5_075340</name>
</gene>
<dbReference type="PATRIC" id="fig|52.7.peg.8283"/>
<dbReference type="Pfam" id="PF05685">
    <property type="entry name" value="Uma2"/>
    <property type="match status" value="1"/>
</dbReference>
<feature type="domain" description="Putative restriction endonuclease" evidence="1">
    <location>
        <begin position="4"/>
        <end position="160"/>
    </location>
</feature>
<name>A0A0K1ERL8_CHOCO</name>
<dbReference type="InterPro" id="IPR008538">
    <property type="entry name" value="Uma2"/>
</dbReference>
<proteinExistence type="predicted"/>
<organism evidence="2 3">
    <name type="scientific">Chondromyces crocatus</name>
    <dbReference type="NCBI Taxonomy" id="52"/>
    <lineage>
        <taxon>Bacteria</taxon>
        <taxon>Pseudomonadati</taxon>
        <taxon>Myxococcota</taxon>
        <taxon>Polyangia</taxon>
        <taxon>Polyangiales</taxon>
        <taxon>Polyangiaceae</taxon>
        <taxon>Chondromyces</taxon>
    </lineage>
</organism>
<dbReference type="Gene3D" id="3.90.1570.10">
    <property type="entry name" value="tt1808, chain A"/>
    <property type="match status" value="1"/>
</dbReference>
<dbReference type="InterPro" id="IPR011335">
    <property type="entry name" value="Restrct_endonuc-II-like"/>
</dbReference>
<dbReference type="CDD" id="cd06260">
    <property type="entry name" value="DUF820-like"/>
    <property type="match status" value="1"/>
</dbReference>
<evidence type="ECO:0000313" key="3">
    <source>
        <dbReference type="Proteomes" id="UP000067626"/>
    </source>
</evidence>
<dbReference type="PANTHER" id="PTHR34107">
    <property type="entry name" value="SLL0198 PROTEIN-RELATED"/>
    <property type="match status" value="1"/>
</dbReference>
<keyword evidence="3" id="KW-1185">Reference proteome</keyword>